<evidence type="ECO:0000313" key="2">
    <source>
        <dbReference type="EMBL" id="EEA26638.1"/>
    </source>
</evidence>
<dbReference type="InterPro" id="IPR011990">
    <property type="entry name" value="TPR-like_helical_dom_sf"/>
</dbReference>
<dbReference type="InterPro" id="IPR019734">
    <property type="entry name" value="TPR_rpt"/>
</dbReference>
<dbReference type="EMBL" id="DS995899">
    <property type="protein sequence ID" value="EEA26638.1"/>
    <property type="molecule type" value="Genomic_DNA"/>
</dbReference>
<name>B6Q796_TALMQ</name>
<gene>
    <name evidence="2" type="ORF">PMAA_015600</name>
</gene>
<dbReference type="PANTHER" id="PTHR46082:SF6">
    <property type="entry name" value="AAA+ ATPASE DOMAIN-CONTAINING PROTEIN-RELATED"/>
    <property type="match status" value="1"/>
</dbReference>
<dbReference type="HOGENOM" id="CLU_1245754_0_0_1"/>
<dbReference type="PANTHER" id="PTHR46082">
    <property type="entry name" value="ATP/GTP-BINDING PROTEIN-RELATED"/>
    <property type="match status" value="1"/>
</dbReference>
<dbReference type="PhylomeDB" id="B6Q796"/>
<dbReference type="STRING" id="441960.B6Q796"/>
<dbReference type="VEuPathDB" id="FungiDB:PMAA_015600"/>
<accession>B6Q796</accession>
<reference evidence="3" key="1">
    <citation type="journal article" date="2015" name="Genome Announc.">
        <title>Genome sequence of the AIDS-associated pathogen Penicillium marneffei (ATCC18224) and its near taxonomic relative Talaromyces stipitatus (ATCC10500).</title>
        <authorList>
            <person name="Nierman W.C."/>
            <person name="Fedorova-Abrams N.D."/>
            <person name="Andrianopoulos A."/>
        </authorList>
    </citation>
    <scope>NUCLEOTIDE SEQUENCE [LARGE SCALE GENOMIC DNA]</scope>
    <source>
        <strain evidence="3">ATCC 18224 / CBS 334.59 / QM 7333</strain>
    </source>
</reference>
<dbReference type="SUPFAM" id="SSF48452">
    <property type="entry name" value="TPR-like"/>
    <property type="match status" value="1"/>
</dbReference>
<sequence length="222" mass="24947">MISYRDIQKRDASAEALLLLFARFDNWDIARASRLGSKGLYQVDSLSKLLSRDSRLSSGSLYLRLRSKREGGYAIHPVVQNWCIHLAKTDKGVDLIQLDELALVSVGDTVPGSHVRIIPSFRNAFHGLGNLYSDQGKLKETEEMYQQALEGKKKALGPDHTSTLNTINNLGLLYSDQGKLKKAKKVYQQRLEDYKKGLGPDHSKIQQLAKRLKALSFTVVYV</sequence>
<keyword evidence="1" id="KW-0802">TPR repeat</keyword>
<evidence type="ECO:0000313" key="3">
    <source>
        <dbReference type="Proteomes" id="UP000001294"/>
    </source>
</evidence>
<protein>
    <submittedName>
        <fullName evidence="2">Kinesin, putative</fullName>
    </submittedName>
</protein>
<organism evidence="2 3">
    <name type="scientific">Talaromyces marneffei (strain ATCC 18224 / CBS 334.59 / QM 7333)</name>
    <name type="common">Penicillium marneffei</name>
    <dbReference type="NCBI Taxonomy" id="441960"/>
    <lineage>
        <taxon>Eukaryota</taxon>
        <taxon>Fungi</taxon>
        <taxon>Dikarya</taxon>
        <taxon>Ascomycota</taxon>
        <taxon>Pezizomycotina</taxon>
        <taxon>Eurotiomycetes</taxon>
        <taxon>Eurotiomycetidae</taxon>
        <taxon>Eurotiales</taxon>
        <taxon>Trichocomaceae</taxon>
        <taxon>Talaromyces</taxon>
        <taxon>Talaromyces sect. Talaromyces</taxon>
    </lineage>
</organism>
<keyword evidence="3" id="KW-1185">Reference proteome</keyword>
<evidence type="ECO:0000256" key="1">
    <source>
        <dbReference type="PROSITE-ProRule" id="PRU00339"/>
    </source>
</evidence>
<dbReference type="PROSITE" id="PS50005">
    <property type="entry name" value="TPR"/>
    <property type="match status" value="1"/>
</dbReference>
<proteinExistence type="predicted"/>
<feature type="repeat" description="TPR" evidence="1">
    <location>
        <begin position="122"/>
        <end position="155"/>
    </location>
</feature>
<dbReference type="Gene3D" id="1.25.40.10">
    <property type="entry name" value="Tetratricopeptide repeat domain"/>
    <property type="match status" value="1"/>
</dbReference>
<dbReference type="Pfam" id="PF13424">
    <property type="entry name" value="TPR_12"/>
    <property type="match status" value="1"/>
</dbReference>
<dbReference type="InterPro" id="IPR053137">
    <property type="entry name" value="NLR-like"/>
</dbReference>
<dbReference type="AlphaFoldDB" id="B6Q796"/>
<dbReference type="Proteomes" id="UP000001294">
    <property type="component" value="Unassembled WGS sequence"/>
</dbReference>